<feature type="domain" description="Alginate lyase" evidence="5">
    <location>
        <begin position="64"/>
        <end position="356"/>
    </location>
</feature>
<evidence type="ECO:0000259" key="5">
    <source>
        <dbReference type="Pfam" id="PF05426"/>
    </source>
</evidence>
<organism evidence="6 7">
    <name type="scientific">Galerina marginata (strain CBS 339.88)</name>
    <dbReference type="NCBI Taxonomy" id="685588"/>
    <lineage>
        <taxon>Eukaryota</taxon>
        <taxon>Fungi</taxon>
        <taxon>Dikarya</taxon>
        <taxon>Basidiomycota</taxon>
        <taxon>Agaricomycotina</taxon>
        <taxon>Agaricomycetes</taxon>
        <taxon>Agaricomycetidae</taxon>
        <taxon>Agaricales</taxon>
        <taxon>Agaricineae</taxon>
        <taxon>Strophariaceae</taxon>
        <taxon>Galerina</taxon>
    </lineage>
</organism>
<keyword evidence="1 4" id="KW-0732">Signal</keyword>
<dbReference type="InterPro" id="IPR008929">
    <property type="entry name" value="Chondroitin_lyas"/>
</dbReference>
<evidence type="ECO:0000313" key="7">
    <source>
        <dbReference type="Proteomes" id="UP000027222"/>
    </source>
</evidence>
<dbReference type="InterPro" id="IPR008397">
    <property type="entry name" value="Alginate_lyase_dom"/>
</dbReference>
<protein>
    <recommendedName>
        <fullName evidence="5">Alginate lyase domain-containing protein</fullName>
    </recommendedName>
</protein>
<dbReference type="Proteomes" id="UP000027222">
    <property type="component" value="Unassembled WGS sequence"/>
</dbReference>
<feature type="signal peptide" evidence="4">
    <location>
        <begin position="1"/>
        <end position="20"/>
    </location>
</feature>
<dbReference type="HOGENOM" id="CLU_031144_1_0_1"/>
<dbReference type="AlphaFoldDB" id="A0A067TLP7"/>
<dbReference type="OrthoDB" id="63533at2759"/>
<evidence type="ECO:0000256" key="4">
    <source>
        <dbReference type="SAM" id="SignalP"/>
    </source>
</evidence>
<gene>
    <name evidence="6" type="ORF">GALMADRAFT_135935</name>
</gene>
<evidence type="ECO:0000256" key="2">
    <source>
        <dbReference type="ARBA" id="ARBA00023239"/>
    </source>
</evidence>
<dbReference type="GO" id="GO:0016829">
    <property type="term" value="F:lyase activity"/>
    <property type="evidence" value="ECO:0007669"/>
    <property type="project" value="UniProtKB-KW"/>
</dbReference>
<reference evidence="7" key="1">
    <citation type="journal article" date="2014" name="Proc. Natl. Acad. Sci. U.S.A.">
        <title>Extensive sampling of basidiomycete genomes demonstrates inadequacy of the white-rot/brown-rot paradigm for wood decay fungi.</title>
        <authorList>
            <person name="Riley R."/>
            <person name="Salamov A.A."/>
            <person name="Brown D.W."/>
            <person name="Nagy L.G."/>
            <person name="Floudas D."/>
            <person name="Held B.W."/>
            <person name="Levasseur A."/>
            <person name="Lombard V."/>
            <person name="Morin E."/>
            <person name="Otillar R."/>
            <person name="Lindquist E.A."/>
            <person name="Sun H."/>
            <person name="LaButti K.M."/>
            <person name="Schmutz J."/>
            <person name="Jabbour D."/>
            <person name="Luo H."/>
            <person name="Baker S.E."/>
            <person name="Pisabarro A.G."/>
            <person name="Walton J.D."/>
            <person name="Blanchette R.A."/>
            <person name="Henrissat B."/>
            <person name="Martin F."/>
            <person name="Cullen D."/>
            <person name="Hibbett D.S."/>
            <person name="Grigoriev I.V."/>
        </authorList>
    </citation>
    <scope>NUCLEOTIDE SEQUENCE [LARGE SCALE GENOMIC DNA]</scope>
    <source>
        <strain evidence="7">CBS 339.88</strain>
    </source>
</reference>
<dbReference type="EMBL" id="KL142371">
    <property type="protein sequence ID" value="KDR80834.1"/>
    <property type="molecule type" value="Genomic_DNA"/>
</dbReference>
<dbReference type="STRING" id="685588.A0A067TLP7"/>
<evidence type="ECO:0000256" key="1">
    <source>
        <dbReference type="ARBA" id="ARBA00022729"/>
    </source>
</evidence>
<proteinExistence type="predicted"/>
<dbReference type="Pfam" id="PF05426">
    <property type="entry name" value="Alginate_lyase"/>
    <property type="match status" value="1"/>
</dbReference>
<evidence type="ECO:0000256" key="3">
    <source>
        <dbReference type="SAM" id="MobiDB-lite"/>
    </source>
</evidence>
<feature type="compositionally biased region" description="Low complexity" evidence="3">
    <location>
        <begin position="418"/>
        <end position="427"/>
    </location>
</feature>
<feature type="region of interest" description="Disordered" evidence="3">
    <location>
        <begin position="417"/>
        <end position="443"/>
    </location>
</feature>
<dbReference type="Gene3D" id="1.50.10.100">
    <property type="entry name" value="Chondroitin AC/alginate lyase"/>
    <property type="match status" value="1"/>
</dbReference>
<dbReference type="SUPFAM" id="SSF48230">
    <property type="entry name" value="Chondroitin AC/alginate lyase"/>
    <property type="match status" value="1"/>
</dbReference>
<feature type="chain" id="PRO_5001647019" description="Alginate lyase domain-containing protein" evidence="4">
    <location>
        <begin position="21"/>
        <end position="472"/>
    </location>
</feature>
<accession>A0A067TLP7</accession>
<evidence type="ECO:0000313" key="6">
    <source>
        <dbReference type="EMBL" id="KDR80834.1"/>
    </source>
</evidence>
<name>A0A067TLP7_GALM3</name>
<feature type="compositionally biased region" description="Polar residues" evidence="3">
    <location>
        <begin position="428"/>
        <end position="443"/>
    </location>
</feature>
<keyword evidence="7" id="KW-1185">Reference proteome</keyword>
<keyword evidence="2" id="KW-0456">Lyase</keyword>
<dbReference type="GO" id="GO:0042597">
    <property type="term" value="C:periplasmic space"/>
    <property type="evidence" value="ECO:0007669"/>
    <property type="project" value="InterPro"/>
</dbReference>
<sequence length="472" mass="51646">MRSTLLRFVTFVSILSTAVAQTAYANDFVDPDYILAKNFGAHTGRAQETVIAWARQLAVKGPWSVTSKPFAPPSGDKHDYLSWAPYWWPDCSGVGNTTTLTEQQIWVTCPYKSRDGQFNPDARLVNNVGDFQDFSEAVFYNSIAWALGTDDKATFEANAVRFLRTWFLDPDTKMTPHLKYAQVQRGPGSESGSHTGILDLKGVAKITTAILILRKGGSSAWTADLDKQMIAWTKEYTTWLESPTGIDESKATNNHGTFYYNQLAALKILANDLTGAKESTDAYFDGLYMDQIATNGDQPLESLRTRPYHYRAYNLAAMITNARLAKYADRSSTVWNKTTKTGGTIKSALDYAMTISASASNESRYASEIYPNIAAVASVHGDAEGKYLAFLKVAYPGVMIEPFILWNQPFAQNEASGVVSSPSPKVKQATSNSTSTGKNANTNSAIASRMRGVSTTLVLVSAGIPCVFASLF</sequence>